<gene>
    <name evidence="1" type="ORF">EES38_21370</name>
</gene>
<sequence>MLLTDYSASKLGPVIQRKQGTIVSDREIKESNSTERKQFTQVNYAKGKRKVLVLIFTGVQHRSPRN</sequence>
<reference evidence="1 2" key="1">
    <citation type="submission" date="2018-11" db="EMBL/GenBank/DDBJ databases">
        <title>Vibrio LJC006 sp. nov., isolated from seawater during the bloom of the enteromorpha.</title>
        <authorList>
            <person name="Liang J."/>
        </authorList>
    </citation>
    <scope>NUCLEOTIDE SEQUENCE [LARGE SCALE GENOMIC DNA]</scope>
    <source>
        <strain evidence="1 2">LJC006</strain>
    </source>
</reference>
<keyword evidence="2" id="KW-1185">Reference proteome</keyword>
<protein>
    <submittedName>
        <fullName evidence="1">Uncharacterized protein</fullName>
    </submittedName>
</protein>
<evidence type="ECO:0000313" key="1">
    <source>
        <dbReference type="EMBL" id="RQW61070.1"/>
    </source>
</evidence>
<dbReference type="AlphaFoldDB" id="A0A3N9TAY1"/>
<dbReference type="EMBL" id="RJVQ01000019">
    <property type="protein sequence ID" value="RQW61070.1"/>
    <property type="molecule type" value="Genomic_DNA"/>
</dbReference>
<name>A0A3N9TAY1_9VIBR</name>
<accession>A0A3N9TAY1</accession>
<comment type="caution">
    <text evidence="1">The sequence shown here is derived from an EMBL/GenBank/DDBJ whole genome shotgun (WGS) entry which is preliminary data.</text>
</comment>
<dbReference type="Proteomes" id="UP000281112">
    <property type="component" value="Unassembled WGS sequence"/>
</dbReference>
<organism evidence="1 2">
    <name type="scientific">Vibrio viridaestus</name>
    <dbReference type="NCBI Taxonomy" id="2487322"/>
    <lineage>
        <taxon>Bacteria</taxon>
        <taxon>Pseudomonadati</taxon>
        <taxon>Pseudomonadota</taxon>
        <taxon>Gammaproteobacteria</taxon>
        <taxon>Vibrionales</taxon>
        <taxon>Vibrionaceae</taxon>
        <taxon>Vibrio</taxon>
    </lineage>
</organism>
<proteinExistence type="predicted"/>
<evidence type="ECO:0000313" key="2">
    <source>
        <dbReference type="Proteomes" id="UP000281112"/>
    </source>
</evidence>